<dbReference type="EMBL" id="LGRX02010171">
    <property type="protein sequence ID" value="KAK3270832.1"/>
    <property type="molecule type" value="Genomic_DNA"/>
</dbReference>
<name>A0AAE0G3C2_9CHLO</name>
<comment type="caution">
    <text evidence="1">The sequence shown here is derived from an EMBL/GenBank/DDBJ whole genome shotgun (WGS) entry which is preliminary data.</text>
</comment>
<keyword evidence="2" id="KW-1185">Reference proteome</keyword>
<evidence type="ECO:0000313" key="1">
    <source>
        <dbReference type="EMBL" id="KAK3270832.1"/>
    </source>
</evidence>
<protein>
    <submittedName>
        <fullName evidence="1">Uncharacterized protein</fullName>
    </submittedName>
</protein>
<gene>
    <name evidence="1" type="ORF">CYMTET_20789</name>
</gene>
<reference evidence="1 2" key="1">
    <citation type="journal article" date="2015" name="Genome Biol. Evol.">
        <title>Comparative Genomics of a Bacterivorous Green Alga Reveals Evolutionary Causalities and Consequences of Phago-Mixotrophic Mode of Nutrition.</title>
        <authorList>
            <person name="Burns J.A."/>
            <person name="Paasch A."/>
            <person name="Narechania A."/>
            <person name="Kim E."/>
        </authorList>
    </citation>
    <scope>NUCLEOTIDE SEQUENCE [LARGE SCALE GENOMIC DNA]</scope>
    <source>
        <strain evidence="1 2">PLY_AMNH</strain>
    </source>
</reference>
<proteinExistence type="predicted"/>
<organism evidence="1 2">
    <name type="scientific">Cymbomonas tetramitiformis</name>
    <dbReference type="NCBI Taxonomy" id="36881"/>
    <lineage>
        <taxon>Eukaryota</taxon>
        <taxon>Viridiplantae</taxon>
        <taxon>Chlorophyta</taxon>
        <taxon>Pyramimonadophyceae</taxon>
        <taxon>Pyramimonadales</taxon>
        <taxon>Pyramimonadaceae</taxon>
        <taxon>Cymbomonas</taxon>
    </lineage>
</organism>
<evidence type="ECO:0000313" key="2">
    <source>
        <dbReference type="Proteomes" id="UP001190700"/>
    </source>
</evidence>
<dbReference type="AlphaFoldDB" id="A0AAE0G3C2"/>
<dbReference type="Proteomes" id="UP001190700">
    <property type="component" value="Unassembled WGS sequence"/>
</dbReference>
<sequence>MQPMSKKEAPEGRGETIELKAAVTAVAVKGDQLSPLVCSIVERDALGNDVRTVKLGLHQDIILSDLCKALEQVLKVAPGQSANFEILRGEKEGLPCVLSRELFISAATNGTPLMVKTGSVTPKRLPTSNIIYVVGQVGSTYASRADDRYANASLQAPDECRKCT</sequence>
<accession>A0AAE0G3C2</accession>